<protein>
    <submittedName>
        <fullName evidence="2">Portal protein</fullName>
    </submittedName>
</protein>
<proteinExistence type="predicted"/>
<accession>A0A8S5QEF0</accession>
<feature type="compositionally biased region" description="Polar residues" evidence="1">
    <location>
        <begin position="506"/>
        <end position="520"/>
    </location>
</feature>
<feature type="region of interest" description="Disordered" evidence="1">
    <location>
        <begin position="491"/>
        <end position="529"/>
    </location>
</feature>
<sequence>MDRENTNQKLINNDISYCSNFLKAYNSQSYSGENYLFSPQLLNATLKNINMDGYNFSTNEIRKMVMSPHNFEQELRKLSYYYYNYISIYRRNIEYKSSVLDFDWEPIPYTLDGKPITKSDVTSNTFKRDYAEMTKFFNSFKVKQEFNKVLFNLLLYDTYYTSTREYEGHKYLQELPSSHCMIDANSYLGYLFSFDLSYFMNSGVDINAYSPSIRKKYNEVINFKKSTYSPNLPQRNGSWVYWHPMSPDDSWVFKFNNNFAGSVPPMLDMLIDYSKIDKFKELEKTKKQLEAYKVIFATVPRLTNNRSSNKVDDFAISSTELGKFVSAVKQTLDGGVDFKAAPLENFKAFDFSPSASENDLLETEISNMLRESGTSDSILIGGANVSSNNIYKLVTSEIVKSVYPQFENYCEYQINKNTKKYKFKIKFIGTIFDREDRRKAANEDMERGIITPAIFSSRGIQITDSNNISNMMYGLGYPELFKPIKTASTMSSDEKSNVGRHMLNDNELSNSGEQTRNIGANKNREKEGA</sequence>
<dbReference type="EMBL" id="BK015639">
    <property type="protein sequence ID" value="DAE17330.1"/>
    <property type="molecule type" value="Genomic_DNA"/>
</dbReference>
<reference evidence="2" key="1">
    <citation type="journal article" date="2021" name="Proc. Natl. Acad. Sci. U.S.A.">
        <title>A Catalog of Tens of Thousands of Viruses from Human Metagenomes Reveals Hidden Associations with Chronic Diseases.</title>
        <authorList>
            <person name="Tisza M.J."/>
            <person name="Buck C.B."/>
        </authorList>
    </citation>
    <scope>NUCLEOTIDE SEQUENCE</scope>
    <source>
        <strain evidence="2">Ctr2f5</strain>
    </source>
</reference>
<evidence type="ECO:0000313" key="2">
    <source>
        <dbReference type="EMBL" id="DAE17330.1"/>
    </source>
</evidence>
<name>A0A8S5QEF0_9CAUD</name>
<evidence type="ECO:0000256" key="1">
    <source>
        <dbReference type="SAM" id="MobiDB-lite"/>
    </source>
</evidence>
<organism evidence="2">
    <name type="scientific">Siphoviridae sp. ctr2f5</name>
    <dbReference type="NCBI Taxonomy" id="2825684"/>
    <lineage>
        <taxon>Viruses</taxon>
        <taxon>Duplodnaviria</taxon>
        <taxon>Heunggongvirae</taxon>
        <taxon>Uroviricota</taxon>
        <taxon>Caudoviricetes</taxon>
    </lineage>
</organism>